<dbReference type="EMBL" id="LAZR01046440">
    <property type="protein sequence ID" value="KKK96535.1"/>
    <property type="molecule type" value="Genomic_DNA"/>
</dbReference>
<accession>A0A0F9AE37</accession>
<gene>
    <name evidence="1" type="ORF">LCGC14_2661770</name>
</gene>
<proteinExistence type="predicted"/>
<feature type="non-terminal residue" evidence="1">
    <location>
        <position position="1"/>
    </location>
</feature>
<sequence>AGKIIVYPQLHDLPLTPLHEMAEKLPSVAEKLDTHGQWTKAAEEELLRVAE</sequence>
<comment type="caution">
    <text evidence="1">The sequence shown here is derived from an EMBL/GenBank/DDBJ whole genome shotgun (WGS) entry which is preliminary data.</text>
</comment>
<protein>
    <submittedName>
        <fullName evidence="1">Uncharacterized protein</fullName>
    </submittedName>
</protein>
<organism evidence="1">
    <name type="scientific">marine sediment metagenome</name>
    <dbReference type="NCBI Taxonomy" id="412755"/>
    <lineage>
        <taxon>unclassified sequences</taxon>
        <taxon>metagenomes</taxon>
        <taxon>ecological metagenomes</taxon>
    </lineage>
</organism>
<dbReference type="AlphaFoldDB" id="A0A0F9AE37"/>
<evidence type="ECO:0000313" key="1">
    <source>
        <dbReference type="EMBL" id="KKK96535.1"/>
    </source>
</evidence>
<reference evidence="1" key="1">
    <citation type="journal article" date="2015" name="Nature">
        <title>Complex archaea that bridge the gap between prokaryotes and eukaryotes.</title>
        <authorList>
            <person name="Spang A."/>
            <person name="Saw J.H."/>
            <person name="Jorgensen S.L."/>
            <person name="Zaremba-Niedzwiedzka K."/>
            <person name="Martijn J."/>
            <person name="Lind A.E."/>
            <person name="van Eijk R."/>
            <person name="Schleper C."/>
            <person name="Guy L."/>
            <person name="Ettema T.J."/>
        </authorList>
    </citation>
    <scope>NUCLEOTIDE SEQUENCE</scope>
</reference>
<name>A0A0F9AE37_9ZZZZ</name>